<evidence type="ECO:0000256" key="2">
    <source>
        <dbReference type="ARBA" id="ARBA00022737"/>
    </source>
</evidence>
<dbReference type="SUPFAM" id="SSF50978">
    <property type="entry name" value="WD40 repeat-like"/>
    <property type="match status" value="1"/>
</dbReference>
<keyword evidence="2" id="KW-0677">Repeat</keyword>
<gene>
    <name evidence="4" type="ORF">KTT_48820</name>
</gene>
<dbReference type="SMART" id="SM00320">
    <property type="entry name" value="WD40"/>
    <property type="match status" value="7"/>
</dbReference>
<dbReference type="RefSeq" id="WP_161975729.1">
    <property type="nucleotide sequence ID" value="NZ_BIFR01000002.1"/>
</dbReference>
<dbReference type="CDD" id="cd00200">
    <property type="entry name" value="WD40"/>
    <property type="match status" value="1"/>
</dbReference>
<dbReference type="PANTHER" id="PTHR19848:SF8">
    <property type="entry name" value="F-BOX AND WD REPEAT DOMAIN CONTAINING 7"/>
    <property type="match status" value="1"/>
</dbReference>
<dbReference type="Proteomes" id="UP000287352">
    <property type="component" value="Unassembled WGS sequence"/>
</dbReference>
<dbReference type="InterPro" id="IPR001680">
    <property type="entry name" value="WD40_rpt"/>
</dbReference>
<evidence type="ECO:0000313" key="5">
    <source>
        <dbReference type="Proteomes" id="UP000287352"/>
    </source>
</evidence>
<dbReference type="EMBL" id="BIFR01000002">
    <property type="protein sequence ID" value="GCE15023.1"/>
    <property type="molecule type" value="Genomic_DNA"/>
</dbReference>
<evidence type="ECO:0000313" key="4">
    <source>
        <dbReference type="EMBL" id="GCE15023.1"/>
    </source>
</evidence>
<dbReference type="InterPro" id="IPR036322">
    <property type="entry name" value="WD40_repeat_dom_sf"/>
</dbReference>
<feature type="repeat" description="WD" evidence="3">
    <location>
        <begin position="388"/>
        <end position="420"/>
    </location>
</feature>
<sequence length="466" mass="51050">MARREIIIEQRPQRGMIDPTAMRVHRVQVDDQAAIGPWIMTLAARFGYPFVDSFGTPIQYQLRAVSGNHLLLTTGQFADARFPSGSHFVLEPERPHTTSRWKHAREKSRIHQKSQTVLPCSRRSLLSLLAISSCFGLGSGITTAFTQHLMTPSPEPVTLLSLQTLFAHHQQPVRTLTWSPDGRIIASGSTDGSAFVWNREGGTIRSRYQFSAPIEAMAWSPDGTHLLIGSSNTVSFFNAATGVLLAENATQHTAPLTSLGWTQESVPRALSAGTDNQAVVWSGQSYQPLVIFRHHTSAIEALAIAQTTVVTVSEGGLARMWSALNGQELHGYYSVNQQALRSAALSSTGSLAIGGDDHVISLWMDGRICQHQELDTFGAHCLDEAIHLQGHTQSVRSLAFSPDGRLLASGGEDHTLIIWSQQRRTPLFIQRQKEVPRALSWSPTGHFLGGALGSQVAIWHVPISER</sequence>
<accession>A0A402A7B6</accession>
<proteinExistence type="predicted"/>
<organism evidence="4 5">
    <name type="scientific">Tengunoibacter tsumagoiensis</name>
    <dbReference type="NCBI Taxonomy" id="2014871"/>
    <lineage>
        <taxon>Bacteria</taxon>
        <taxon>Bacillati</taxon>
        <taxon>Chloroflexota</taxon>
        <taxon>Ktedonobacteria</taxon>
        <taxon>Ktedonobacterales</taxon>
        <taxon>Dictyobacteraceae</taxon>
        <taxon>Tengunoibacter</taxon>
    </lineage>
</organism>
<dbReference type="PROSITE" id="PS50294">
    <property type="entry name" value="WD_REPEATS_REGION"/>
    <property type="match status" value="2"/>
</dbReference>
<dbReference type="Pfam" id="PF00400">
    <property type="entry name" value="WD40"/>
    <property type="match status" value="3"/>
</dbReference>
<protein>
    <submittedName>
        <fullName evidence="4">Uncharacterized protein</fullName>
    </submittedName>
</protein>
<comment type="caution">
    <text evidence="4">The sequence shown here is derived from an EMBL/GenBank/DDBJ whole genome shotgun (WGS) entry which is preliminary data.</text>
</comment>
<dbReference type="PROSITE" id="PS50082">
    <property type="entry name" value="WD_REPEATS_2"/>
    <property type="match status" value="2"/>
</dbReference>
<reference evidence="5" key="1">
    <citation type="submission" date="2018-12" db="EMBL/GenBank/DDBJ databases">
        <title>Tengunoibacter tsumagoiensis gen. nov., sp. nov., Dictyobacter kobayashii sp. nov., D. alpinus sp. nov., and D. joshuensis sp. nov. and description of Dictyobacteraceae fam. nov. within the order Ktedonobacterales isolated from Tengu-no-mugimeshi.</title>
        <authorList>
            <person name="Wang C.M."/>
            <person name="Zheng Y."/>
            <person name="Sakai Y."/>
            <person name="Toyoda A."/>
            <person name="Minakuchi Y."/>
            <person name="Abe K."/>
            <person name="Yokota A."/>
            <person name="Yabe S."/>
        </authorList>
    </citation>
    <scope>NUCLEOTIDE SEQUENCE [LARGE SCALE GENOMIC DNA]</scope>
    <source>
        <strain evidence="5">Uno3</strain>
    </source>
</reference>
<dbReference type="InterPro" id="IPR015943">
    <property type="entry name" value="WD40/YVTN_repeat-like_dom_sf"/>
</dbReference>
<keyword evidence="5" id="KW-1185">Reference proteome</keyword>
<dbReference type="PANTHER" id="PTHR19848">
    <property type="entry name" value="WD40 REPEAT PROTEIN"/>
    <property type="match status" value="1"/>
</dbReference>
<dbReference type="AlphaFoldDB" id="A0A402A7B6"/>
<dbReference type="Gene3D" id="2.130.10.10">
    <property type="entry name" value="YVTN repeat-like/Quinoprotein amine dehydrogenase"/>
    <property type="match status" value="3"/>
</dbReference>
<feature type="repeat" description="WD" evidence="3">
    <location>
        <begin position="166"/>
        <end position="198"/>
    </location>
</feature>
<evidence type="ECO:0000256" key="1">
    <source>
        <dbReference type="ARBA" id="ARBA00022574"/>
    </source>
</evidence>
<keyword evidence="1 3" id="KW-0853">WD repeat</keyword>
<name>A0A402A7B6_9CHLR</name>
<evidence type="ECO:0000256" key="3">
    <source>
        <dbReference type="PROSITE-ProRule" id="PRU00221"/>
    </source>
</evidence>